<gene>
    <name evidence="2" type="ORF">ACFQ1S_13755</name>
</gene>
<dbReference type="InterPro" id="IPR036986">
    <property type="entry name" value="S4_RNA-bd_sf"/>
</dbReference>
<evidence type="ECO:0000313" key="2">
    <source>
        <dbReference type="EMBL" id="MFD1046542.1"/>
    </source>
</evidence>
<reference evidence="3" key="1">
    <citation type="journal article" date="2019" name="Int. J. Syst. Evol. Microbiol.">
        <title>The Global Catalogue of Microorganisms (GCM) 10K type strain sequencing project: providing services to taxonomists for standard genome sequencing and annotation.</title>
        <authorList>
            <consortium name="The Broad Institute Genomics Platform"/>
            <consortium name="The Broad Institute Genome Sequencing Center for Infectious Disease"/>
            <person name="Wu L."/>
            <person name="Ma J."/>
        </authorList>
    </citation>
    <scope>NUCLEOTIDE SEQUENCE [LARGE SCALE GENOMIC DNA]</scope>
    <source>
        <strain evidence="3">JCM 31486</strain>
    </source>
</reference>
<dbReference type="SUPFAM" id="SSF55174">
    <property type="entry name" value="Alpha-L RNA-binding motif"/>
    <property type="match status" value="1"/>
</dbReference>
<accession>A0ABW3M860</accession>
<evidence type="ECO:0000256" key="1">
    <source>
        <dbReference type="PROSITE-ProRule" id="PRU00182"/>
    </source>
</evidence>
<dbReference type="Proteomes" id="UP001597045">
    <property type="component" value="Unassembled WGS sequence"/>
</dbReference>
<sequence>MRDRLDTTAELIAVAIPKPRTHIGMTVRTSDARPAADRTFDIRQIAPGDVTISGEVIRLGQFLGLAGLAVGALDAKVMIEEGWVTVNGRVETQPGRQLRPGDPG</sequence>
<dbReference type="EMBL" id="JBHTIS010000695">
    <property type="protein sequence ID" value="MFD1046542.1"/>
    <property type="molecule type" value="Genomic_DNA"/>
</dbReference>
<proteinExistence type="predicted"/>
<dbReference type="CDD" id="cd00165">
    <property type="entry name" value="S4"/>
    <property type="match status" value="1"/>
</dbReference>
<dbReference type="Gene3D" id="3.10.290.10">
    <property type="entry name" value="RNA-binding S4 domain"/>
    <property type="match status" value="1"/>
</dbReference>
<comment type="caution">
    <text evidence="2">The sequence shown here is derived from an EMBL/GenBank/DDBJ whole genome shotgun (WGS) entry which is preliminary data.</text>
</comment>
<evidence type="ECO:0000313" key="3">
    <source>
        <dbReference type="Proteomes" id="UP001597045"/>
    </source>
</evidence>
<feature type="non-terminal residue" evidence="2">
    <location>
        <position position="104"/>
    </location>
</feature>
<dbReference type="Pfam" id="PF13275">
    <property type="entry name" value="S4_2"/>
    <property type="match status" value="1"/>
</dbReference>
<organism evidence="2 3">
    <name type="scientific">Kibdelosporangium lantanae</name>
    <dbReference type="NCBI Taxonomy" id="1497396"/>
    <lineage>
        <taxon>Bacteria</taxon>
        <taxon>Bacillati</taxon>
        <taxon>Actinomycetota</taxon>
        <taxon>Actinomycetes</taxon>
        <taxon>Pseudonocardiales</taxon>
        <taxon>Pseudonocardiaceae</taxon>
        <taxon>Kibdelosporangium</taxon>
    </lineage>
</organism>
<protein>
    <submittedName>
        <fullName evidence="2">RNA-binding S4 domain-containing protein</fullName>
    </submittedName>
</protein>
<keyword evidence="1" id="KW-0694">RNA-binding</keyword>
<name>A0ABW3M860_9PSEU</name>
<keyword evidence="3" id="KW-1185">Reference proteome</keyword>
<dbReference type="PROSITE" id="PS50889">
    <property type="entry name" value="S4"/>
    <property type="match status" value="1"/>
</dbReference>